<comment type="caution">
    <text evidence="1">The sequence shown here is derived from an EMBL/GenBank/DDBJ whole genome shotgun (WGS) entry which is preliminary data.</text>
</comment>
<organism evidence="1 2">
    <name type="scientific">Sphingomonas aurea</name>
    <dbReference type="NCBI Taxonomy" id="3063994"/>
    <lineage>
        <taxon>Bacteria</taxon>
        <taxon>Pseudomonadati</taxon>
        <taxon>Pseudomonadota</taxon>
        <taxon>Alphaproteobacteria</taxon>
        <taxon>Sphingomonadales</taxon>
        <taxon>Sphingomonadaceae</taxon>
        <taxon>Sphingomonas</taxon>
    </lineage>
</organism>
<dbReference type="Proteomes" id="UP001230685">
    <property type="component" value="Unassembled WGS sequence"/>
</dbReference>
<dbReference type="EMBL" id="JAUUDS010000005">
    <property type="protein sequence ID" value="MDP1027759.1"/>
    <property type="molecule type" value="Genomic_DNA"/>
</dbReference>
<reference evidence="1 2" key="1">
    <citation type="submission" date="2023-07" db="EMBL/GenBank/DDBJ databases">
        <authorList>
            <person name="Kim M.K."/>
        </authorList>
    </citation>
    <scope>NUCLEOTIDE SEQUENCE [LARGE SCALE GENOMIC DNA]</scope>
    <source>
        <strain evidence="1 2">KR1UV-12</strain>
    </source>
</reference>
<dbReference type="RefSeq" id="WP_305173469.1">
    <property type="nucleotide sequence ID" value="NZ_JAUUDS010000005.1"/>
</dbReference>
<gene>
    <name evidence="1" type="ORF">Q5H91_11080</name>
</gene>
<proteinExistence type="predicted"/>
<name>A0ABT9ELC2_9SPHN</name>
<evidence type="ECO:0000313" key="1">
    <source>
        <dbReference type="EMBL" id="MDP1027759.1"/>
    </source>
</evidence>
<evidence type="ECO:0000313" key="2">
    <source>
        <dbReference type="Proteomes" id="UP001230685"/>
    </source>
</evidence>
<accession>A0ABT9ELC2</accession>
<protein>
    <submittedName>
        <fullName evidence="1">Uncharacterized protein</fullName>
    </submittedName>
</protein>
<keyword evidence="2" id="KW-1185">Reference proteome</keyword>
<sequence>MFESTERRLLRQFKPDDEPDFDRLRAFPCLFMVEGTGDQLARVGELVVARIRGGQATLEYRLDDRIRPIRNRDILAVREEFGIDDAFEFSRNHWAIKDVDLFQAMLRLGARARQRPQVFTLDEVETIDPDLVSVMMPFDAGFDSTYRGDPPGGGGGGVPLSACRRDLGTCRGDRGRGVVDRPIQRRDLRLHRSERERLL</sequence>